<organism evidence="11 12">
    <name type="scientific">Sulfuriroseicoccus oceanibius</name>
    <dbReference type="NCBI Taxonomy" id="2707525"/>
    <lineage>
        <taxon>Bacteria</taxon>
        <taxon>Pseudomonadati</taxon>
        <taxon>Verrucomicrobiota</taxon>
        <taxon>Verrucomicrobiia</taxon>
        <taxon>Verrucomicrobiales</taxon>
        <taxon>Verrucomicrobiaceae</taxon>
        <taxon>Sulfuriroseicoccus</taxon>
    </lineage>
</organism>
<dbReference type="FunFam" id="3.40.50.1100:FF:000005">
    <property type="entry name" value="Threonine dehydratase catabolic"/>
    <property type="match status" value="1"/>
</dbReference>
<dbReference type="Pfam" id="PF00291">
    <property type="entry name" value="PALP"/>
    <property type="match status" value="1"/>
</dbReference>
<protein>
    <recommendedName>
        <fullName evidence="5">threonine ammonia-lyase</fullName>
        <ecNumber evidence="5">4.3.1.19</ecNumber>
    </recommendedName>
</protein>
<dbReference type="GO" id="GO:0004794">
    <property type="term" value="F:threonine deaminase activity"/>
    <property type="evidence" value="ECO:0007669"/>
    <property type="project" value="UniProtKB-EC"/>
</dbReference>
<dbReference type="Gene3D" id="3.40.1020.10">
    <property type="entry name" value="Biosynthetic Threonine Deaminase, Domain 3"/>
    <property type="match status" value="1"/>
</dbReference>
<evidence type="ECO:0000256" key="6">
    <source>
        <dbReference type="ARBA" id="ARBA00022605"/>
    </source>
</evidence>
<dbReference type="RefSeq" id="WP_164365055.1">
    <property type="nucleotide sequence ID" value="NZ_CP066776.1"/>
</dbReference>
<keyword evidence="6" id="KW-0028">Amino-acid biosynthesis</keyword>
<evidence type="ECO:0000256" key="2">
    <source>
        <dbReference type="ARBA" id="ARBA00001933"/>
    </source>
</evidence>
<reference evidence="11 12" key="1">
    <citation type="submission" date="2020-12" db="EMBL/GenBank/DDBJ databases">
        <title>Sulforoseuscoccus oceanibium gen. nov., sp. nov., a representative of the phylum Verrucomicrobia with special cytoplasmic membrane, and proposal of Sulforoseuscoccusaceae fam. nov.</title>
        <authorList>
            <person name="Xi F."/>
        </authorList>
    </citation>
    <scope>NUCLEOTIDE SEQUENCE [LARGE SCALE GENOMIC DNA]</scope>
    <source>
        <strain evidence="11 12">T37</strain>
    </source>
</reference>
<dbReference type="GO" id="GO:0009097">
    <property type="term" value="P:isoleucine biosynthetic process"/>
    <property type="evidence" value="ECO:0007669"/>
    <property type="project" value="UniProtKB-UniPathway"/>
</dbReference>
<dbReference type="InterPro" id="IPR001721">
    <property type="entry name" value="TD_ACT-like"/>
</dbReference>
<keyword evidence="7" id="KW-0412">Isoleucine biosynthesis</keyword>
<comment type="pathway">
    <text evidence="3">Amino-acid biosynthesis; L-isoleucine biosynthesis; 2-oxobutanoate from L-threonine: step 1/1.</text>
</comment>
<dbReference type="SUPFAM" id="SSF55021">
    <property type="entry name" value="ACT-like"/>
    <property type="match status" value="1"/>
</dbReference>
<dbReference type="InterPro" id="IPR045865">
    <property type="entry name" value="ACT-like_dom_sf"/>
</dbReference>
<dbReference type="AlphaFoldDB" id="A0A6B3LDR9"/>
<dbReference type="Proteomes" id="UP000475117">
    <property type="component" value="Chromosome"/>
</dbReference>
<keyword evidence="8" id="KW-0663">Pyridoxal phosphate</keyword>
<dbReference type="InterPro" id="IPR036052">
    <property type="entry name" value="TrpB-like_PALP_sf"/>
</dbReference>
<dbReference type="InterPro" id="IPR001926">
    <property type="entry name" value="TrpB-like_PALP"/>
</dbReference>
<evidence type="ECO:0000256" key="3">
    <source>
        <dbReference type="ARBA" id="ARBA00004810"/>
    </source>
</evidence>
<comment type="similarity">
    <text evidence="4">Belongs to the serine/threonine dehydratase family.</text>
</comment>
<accession>A0A6B3LDR9</accession>
<dbReference type="GO" id="GO:0003941">
    <property type="term" value="F:L-serine ammonia-lyase activity"/>
    <property type="evidence" value="ECO:0007669"/>
    <property type="project" value="TreeGrafter"/>
</dbReference>
<name>A0A6B3LDR9_9BACT</name>
<evidence type="ECO:0000256" key="1">
    <source>
        <dbReference type="ARBA" id="ARBA00001274"/>
    </source>
</evidence>
<evidence type="ECO:0000256" key="7">
    <source>
        <dbReference type="ARBA" id="ARBA00022624"/>
    </source>
</evidence>
<comment type="catalytic activity">
    <reaction evidence="1">
        <text>L-threonine = 2-oxobutanoate + NH4(+)</text>
        <dbReference type="Rhea" id="RHEA:22108"/>
        <dbReference type="ChEBI" id="CHEBI:16763"/>
        <dbReference type="ChEBI" id="CHEBI:28938"/>
        <dbReference type="ChEBI" id="CHEBI:57926"/>
        <dbReference type="EC" id="4.3.1.19"/>
    </reaction>
</comment>
<evidence type="ECO:0000256" key="4">
    <source>
        <dbReference type="ARBA" id="ARBA00010869"/>
    </source>
</evidence>
<keyword evidence="9" id="KW-0456">Lyase</keyword>
<sequence length="509" mass="55482">MSELGDQLFHEILMARQRVYAVGQPTPLQELEIPGIPARVFCKREDLGPIKAYKWRGAYNRMALLSKDELERGVVAASAGNHAQGVAIGAKVLGTRATIFMPRSTPGMKQQAVANYGGDAVDIRLVGDSYDEAAAAAKDLAALEGQTFIHPYDDVQVMGGQGTLADEIVMSGDGPFTHVFLQIGGGGMAAATACWLKRHFPGIKTIGVEGVDQASMKAAVAAGQPVELDYVDVFCDGTAVRKAGDLTFQICNEFIDEFVTVTNDEVCNSTRLLWEANRAIPEPAGALGLAAALNYSDQLTENDRVLVILCGANMDFSQLAFIARHGGSGPNSRRYVRIPLSEERGSLVQLLRGLPKNMNIVDVQHGKTGKSKSYPVIGLTGSAEDFTEMEAYFAQMGINHQDVTRSEDVDFRIINYSPDLFTHPLFVHIEFPERPGAFLAFMEQVRDRANLCYFNYAYSGERVGRALVGMEFESAEDRASVHAQLKNFVNASIRAYREVSPSALERILG</sequence>
<evidence type="ECO:0000256" key="8">
    <source>
        <dbReference type="ARBA" id="ARBA00022898"/>
    </source>
</evidence>
<dbReference type="PANTHER" id="PTHR48078">
    <property type="entry name" value="THREONINE DEHYDRATASE, MITOCHONDRIAL-RELATED"/>
    <property type="match status" value="1"/>
</dbReference>
<dbReference type="InterPro" id="IPR038110">
    <property type="entry name" value="TD_ACT-like_sf"/>
</dbReference>
<evidence type="ECO:0000256" key="9">
    <source>
        <dbReference type="ARBA" id="ARBA00023239"/>
    </source>
</evidence>
<dbReference type="KEGG" id="soa:G3M56_003840"/>
<dbReference type="SUPFAM" id="SSF53686">
    <property type="entry name" value="Tryptophan synthase beta subunit-like PLP-dependent enzymes"/>
    <property type="match status" value="1"/>
</dbReference>
<dbReference type="Gene3D" id="3.40.50.1100">
    <property type="match status" value="2"/>
</dbReference>
<keyword evidence="12" id="KW-1185">Reference proteome</keyword>
<evidence type="ECO:0000256" key="5">
    <source>
        <dbReference type="ARBA" id="ARBA00012096"/>
    </source>
</evidence>
<dbReference type="EC" id="4.3.1.19" evidence="5"/>
<dbReference type="UniPathway" id="UPA00047">
    <property type="reaction ID" value="UER00054"/>
</dbReference>
<gene>
    <name evidence="11" type="ORF">G3M56_003840</name>
</gene>
<dbReference type="EMBL" id="CP066776">
    <property type="protein sequence ID" value="QQL45729.1"/>
    <property type="molecule type" value="Genomic_DNA"/>
</dbReference>
<dbReference type="Pfam" id="PF00585">
    <property type="entry name" value="Thr_dehydrat_C"/>
    <property type="match status" value="1"/>
</dbReference>
<dbReference type="InterPro" id="IPR050147">
    <property type="entry name" value="Ser/Thr_Dehydratase"/>
</dbReference>
<dbReference type="PROSITE" id="PS51672">
    <property type="entry name" value="ACT_LIKE"/>
    <property type="match status" value="1"/>
</dbReference>
<dbReference type="GO" id="GO:0006565">
    <property type="term" value="P:L-serine catabolic process"/>
    <property type="evidence" value="ECO:0007669"/>
    <property type="project" value="TreeGrafter"/>
</dbReference>
<keyword evidence="10" id="KW-0100">Branched-chain amino acid biosynthesis</keyword>
<evidence type="ECO:0000313" key="11">
    <source>
        <dbReference type="EMBL" id="QQL45729.1"/>
    </source>
</evidence>
<proteinExistence type="inferred from homology"/>
<evidence type="ECO:0000313" key="12">
    <source>
        <dbReference type="Proteomes" id="UP000475117"/>
    </source>
</evidence>
<comment type="cofactor">
    <cofactor evidence="2">
        <name>pyridoxal 5'-phosphate</name>
        <dbReference type="ChEBI" id="CHEBI:597326"/>
    </cofactor>
</comment>
<evidence type="ECO:0000256" key="10">
    <source>
        <dbReference type="ARBA" id="ARBA00023304"/>
    </source>
</evidence>